<dbReference type="EMBL" id="JAFREM010000040">
    <property type="protein sequence ID" value="MBO1308685.1"/>
    <property type="molecule type" value="Genomic_DNA"/>
</dbReference>
<protein>
    <recommendedName>
        <fullName evidence="5">Lipoprotein</fullName>
    </recommendedName>
</protein>
<accession>A0ABS3LHV2</accession>
<sequence>MKKLSIILTSGLSLVLLSACTGGSNETAQESSSNVVSTSTSSSISSSTTQSSQTENEKYDELPQELKIVAMADIVDSRIKDYPNLEGLTLHYLVDNDDVYLFITSGVGSGHPIYKLSVSEEGVTPVQGVVYMGMSGGYEEAEVDNQLVTKETLLENYNDDKTNFDNSSKNVEEDTHLKELFNEQMNQVSNPSQQTNAAAEPTGTQPSDDEMLKYFVDYVLDDVGGSSSSIKDQANYGVDENGAKMIRYGGSQGAYATIEGNRIIYTAYSFGGVSDDGTVAKSSLYSAYYDFVTGEHGML</sequence>
<dbReference type="Proteomes" id="UP000664601">
    <property type="component" value="Unassembled WGS sequence"/>
</dbReference>
<reference evidence="3 4" key="1">
    <citation type="submission" date="2021-03" db="EMBL/GenBank/DDBJ databases">
        <title>Enterococcal diversity collection.</title>
        <authorList>
            <person name="Gilmore M.S."/>
            <person name="Schwartzman J."/>
            <person name="Van Tyne D."/>
            <person name="Martin M."/>
            <person name="Earl A.M."/>
            <person name="Manson A.L."/>
            <person name="Straub T."/>
            <person name="Salamzade R."/>
            <person name="Saavedra J."/>
            <person name="Lebreton F."/>
            <person name="Prichula J."/>
            <person name="Schaufler K."/>
            <person name="Gaca A."/>
            <person name="Sgardioli B."/>
            <person name="Wagenaar J."/>
            <person name="Strong T."/>
        </authorList>
    </citation>
    <scope>NUCLEOTIDE SEQUENCE [LARGE SCALE GENOMIC DNA]</scope>
    <source>
        <strain evidence="3 4">669A</strain>
    </source>
</reference>
<comment type="caution">
    <text evidence="3">The sequence shown here is derived from an EMBL/GenBank/DDBJ whole genome shotgun (WGS) entry which is preliminary data.</text>
</comment>
<keyword evidence="2" id="KW-0732">Signal</keyword>
<gene>
    <name evidence="3" type="ORF">JZO70_21100</name>
</gene>
<feature type="region of interest" description="Disordered" evidence="1">
    <location>
        <begin position="25"/>
        <end position="59"/>
    </location>
</feature>
<evidence type="ECO:0000256" key="2">
    <source>
        <dbReference type="SAM" id="SignalP"/>
    </source>
</evidence>
<evidence type="ECO:0008006" key="5">
    <source>
        <dbReference type="Google" id="ProtNLM"/>
    </source>
</evidence>
<feature type="compositionally biased region" description="Low complexity" evidence="1">
    <location>
        <begin position="31"/>
        <end position="54"/>
    </location>
</feature>
<feature type="compositionally biased region" description="Polar residues" evidence="1">
    <location>
        <begin position="187"/>
        <end position="206"/>
    </location>
</feature>
<feature type="chain" id="PRO_5045402558" description="Lipoprotein" evidence="2">
    <location>
        <begin position="20"/>
        <end position="299"/>
    </location>
</feature>
<evidence type="ECO:0000313" key="4">
    <source>
        <dbReference type="Proteomes" id="UP000664601"/>
    </source>
</evidence>
<organism evidence="3 4">
    <name type="scientific">Candidatus Enterococcus moelleringii</name>
    <dbReference type="NCBI Taxonomy" id="2815325"/>
    <lineage>
        <taxon>Bacteria</taxon>
        <taxon>Bacillati</taxon>
        <taxon>Bacillota</taxon>
        <taxon>Bacilli</taxon>
        <taxon>Lactobacillales</taxon>
        <taxon>Enterococcaceae</taxon>
        <taxon>Enterococcus</taxon>
    </lineage>
</organism>
<keyword evidence="4" id="KW-1185">Reference proteome</keyword>
<proteinExistence type="predicted"/>
<feature type="signal peptide" evidence="2">
    <location>
        <begin position="1"/>
        <end position="19"/>
    </location>
</feature>
<name>A0ABS3LHV2_9ENTE</name>
<dbReference type="PROSITE" id="PS51257">
    <property type="entry name" value="PROKAR_LIPOPROTEIN"/>
    <property type="match status" value="1"/>
</dbReference>
<dbReference type="RefSeq" id="WP_207675676.1">
    <property type="nucleotide sequence ID" value="NZ_JAFREM010000040.1"/>
</dbReference>
<evidence type="ECO:0000313" key="3">
    <source>
        <dbReference type="EMBL" id="MBO1308685.1"/>
    </source>
</evidence>
<feature type="region of interest" description="Disordered" evidence="1">
    <location>
        <begin position="187"/>
        <end position="208"/>
    </location>
</feature>
<evidence type="ECO:0000256" key="1">
    <source>
        <dbReference type="SAM" id="MobiDB-lite"/>
    </source>
</evidence>